<evidence type="ECO:0000313" key="3">
    <source>
        <dbReference type="RefSeq" id="XP_030631914.1"/>
    </source>
</evidence>
<dbReference type="GeneID" id="115813406"/>
<accession>A0A6J2VIV3</accession>
<keyword evidence="2" id="KW-1185">Reference proteome</keyword>
<evidence type="ECO:0000256" key="1">
    <source>
        <dbReference type="SAM" id="Coils"/>
    </source>
</evidence>
<organism evidence="2 3">
    <name type="scientific">Chanos chanos</name>
    <name type="common">Milkfish</name>
    <name type="synonym">Mugil chanos</name>
    <dbReference type="NCBI Taxonomy" id="29144"/>
    <lineage>
        <taxon>Eukaryota</taxon>
        <taxon>Metazoa</taxon>
        <taxon>Chordata</taxon>
        <taxon>Craniata</taxon>
        <taxon>Vertebrata</taxon>
        <taxon>Euteleostomi</taxon>
        <taxon>Actinopterygii</taxon>
        <taxon>Neopterygii</taxon>
        <taxon>Teleostei</taxon>
        <taxon>Ostariophysi</taxon>
        <taxon>Gonorynchiformes</taxon>
        <taxon>Chanidae</taxon>
        <taxon>Chanos</taxon>
    </lineage>
</organism>
<keyword evidence="1" id="KW-0175">Coiled coil</keyword>
<dbReference type="FunCoup" id="A0A6J2VIV3">
    <property type="interactions" value="20"/>
</dbReference>
<feature type="coiled-coil region" evidence="1">
    <location>
        <begin position="212"/>
        <end position="247"/>
    </location>
</feature>
<dbReference type="InParanoid" id="A0A6J2VIV3"/>
<protein>
    <submittedName>
        <fullName evidence="3">Cilia- and flagella-associated protein 119</fullName>
    </submittedName>
</protein>
<dbReference type="CTD" id="90835"/>
<dbReference type="Pfam" id="PF14769">
    <property type="entry name" value="CLAMP"/>
    <property type="match status" value="1"/>
</dbReference>
<dbReference type="PANTHER" id="PTHR28457">
    <property type="entry name" value="COILED-COIL DOMAIN-CONTAINING PROTEIN 189"/>
    <property type="match status" value="1"/>
</dbReference>
<evidence type="ECO:0000313" key="2">
    <source>
        <dbReference type="Proteomes" id="UP000504632"/>
    </source>
</evidence>
<dbReference type="PANTHER" id="PTHR28457:SF1">
    <property type="entry name" value="CILIA- AND FLAGELLA-ASSOCIATED PROTEIN 119"/>
    <property type="match status" value="1"/>
</dbReference>
<dbReference type="OrthoDB" id="425082at2759"/>
<dbReference type="RefSeq" id="XP_030631914.1">
    <property type="nucleotide sequence ID" value="XM_030776054.1"/>
</dbReference>
<dbReference type="Proteomes" id="UP000504632">
    <property type="component" value="Chromosome 5"/>
</dbReference>
<dbReference type="AlphaFoldDB" id="A0A6J2VIV3"/>
<keyword evidence="3" id="KW-0969">Cilium</keyword>
<reference evidence="3" key="1">
    <citation type="submission" date="2025-08" db="UniProtKB">
        <authorList>
            <consortium name="RefSeq"/>
        </authorList>
    </citation>
    <scope>IDENTIFICATION</scope>
</reference>
<keyword evidence="3" id="KW-0282">Flagellum</keyword>
<keyword evidence="3" id="KW-0966">Cell projection</keyword>
<dbReference type="InterPro" id="IPR032727">
    <property type="entry name" value="CLAMP"/>
</dbReference>
<sequence>MEEIDKIESDATPELERILCRALGVEAAEPRRGILVDLYLNILLFCREMKYNKEQTSVLLSIVKNVHQTNAETSFNNMDDCWTYLTHLLLCHSVTRPPFSISLFSSEQVTQFTKYFINTYMRHYVLYKYIFTPQVCLDLSLSYCGLPQHTAPDQEAFSECVSDGLRGPERESTEADTSYTDPSEIVSTCLEKIILSPSARPSSKAELRTIVQQEVKEEVMRLTAQLQQRLQESAEQLNSALVSLETNLKSKK</sequence>
<name>A0A6J2VIV3_CHACN</name>
<gene>
    <name evidence="3" type="primary">cfap119</name>
</gene>
<proteinExistence type="predicted"/>